<dbReference type="Proteomes" id="UP001221898">
    <property type="component" value="Unassembled WGS sequence"/>
</dbReference>
<comment type="caution">
    <text evidence="2">The sequence shown here is derived from an EMBL/GenBank/DDBJ whole genome shotgun (WGS) entry which is preliminary data.</text>
</comment>
<evidence type="ECO:0000313" key="3">
    <source>
        <dbReference type="Proteomes" id="UP001221898"/>
    </source>
</evidence>
<evidence type="ECO:0000313" key="2">
    <source>
        <dbReference type="EMBL" id="KAJ8413439.1"/>
    </source>
</evidence>
<name>A0AAD7T2X4_9TELE</name>
<reference evidence="2" key="1">
    <citation type="journal article" date="2023" name="Science">
        <title>Genome structures resolve the early diversification of teleost fishes.</title>
        <authorList>
            <person name="Parey E."/>
            <person name="Louis A."/>
            <person name="Montfort J."/>
            <person name="Bouchez O."/>
            <person name="Roques C."/>
            <person name="Iampietro C."/>
            <person name="Lluch J."/>
            <person name="Castinel A."/>
            <person name="Donnadieu C."/>
            <person name="Desvignes T."/>
            <person name="Floi Bucao C."/>
            <person name="Jouanno E."/>
            <person name="Wen M."/>
            <person name="Mejri S."/>
            <person name="Dirks R."/>
            <person name="Jansen H."/>
            <person name="Henkel C."/>
            <person name="Chen W.J."/>
            <person name="Zahm M."/>
            <person name="Cabau C."/>
            <person name="Klopp C."/>
            <person name="Thompson A.W."/>
            <person name="Robinson-Rechavi M."/>
            <person name="Braasch I."/>
            <person name="Lecointre G."/>
            <person name="Bobe J."/>
            <person name="Postlethwait J.H."/>
            <person name="Berthelot C."/>
            <person name="Roest Crollius H."/>
            <person name="Guiguen Y."/>
        </authorList>
    </citation>
    <scope>NUCLEOTIDE SEQUENCE</scope>
    <source>
        <strain evidence="2">NC1722</strain>
    </source>
</reference>
<feature type="region of interest" description="Disordered" evidence="1">
    <location>
        <begin position="1"/>
        <end position="21"/>
    </location>
</feature>
<dbReference type="EMBL" id="JAINUG010000016">
    <property type="protein sequence ID" value="KAJ8413439.1"/>
    <property type="molecule type" value="Genomic_DNA"/>
</dbReference>
<dbReference type="AlphaFoldDB" id="A0AAD7T2X4"/>
<keyword evidence="3" id="KW-1185">Reference proteome</keyword>
<evidence type="ECO:0000256" key="1">
    <source>
        <dbReference type="SAM" id="MobiDB-lite"/>
    </source>
</evidence>
<accession>A0AAD7T2X4</accession>
<proteinExistence type="predicted"/>
<sequence>MYFPVLQTETDKTPEGPQPPPGLIPKKLWWFVASTQEPLKAKSPWDCDITSSAWLLLKQKPGSCSSLTRTRDLSKINS</sequence>
<organism evidence="2 3">
    <name type="scientific">Aldrovandia affinis</name>
    <dbReference type="NCBI Taxonomy" id="143900"/>
    <lineage>
        <taxon>Eukaryota</taxon>
        <taxon>Metazoa</taxon>
        <taxon>Chordata</taxon>
        <taxon>Craniata</taxon>
        <taxon>Vertebrata</taxon>
        <taxon>Euteleostomi</taxon>
        <taxon>Actinopterygii</taxon>
        <taxon>Neopterygii</taxon>
        <taxon>Teleostei</taxon>
        <taxon>Notacanthiformes</taxon>
        <taxon>Halosauridae</taxon>
        <taxon>Aldrovandia</taxon>
    </lineage>
</organism>
<protein>
    <submittedName>
        <fullName evidence="2">Uncharacterized protein</fullName>
    </submittedName>
</protein>
<gene>
    <name evidence="2" type="ORF">AAFF_G00094350</name>
</gene>